<keyword evidence="3 7" id="KW-0812">Transmembrane</keyword>
<evidence type="ECO:0000256" key="6">
    <source>
        <dbReference type="ARBA" id="ARBA00038076"/>
    </source>
</evidence>
<feature type="domain" description="MacB-like periplasmic core" evidence="9">
    <location>
        <begin position="21"/>
        <end position="238"/>
    </location>
</feature>
<evidence type="ECO:0000256" key="3">
    <source>
        <dbReference type="ARBA" id="ARBA00022692"/>
    </source>
</evidence>
<proteinExistence type="inferred from homology"/>
<protein>
    <submittedName>
        <fullName evidence="10">Uncharacterized ABC transporter permease YknZ</fullName>
    </submittedName>
</protein>
<dbReference type="PANTHER" id="PTHR30572">
    <property type="entry name" value="MEMBRANE COMPONENT OF TRANSPORTER-RELATED"/>
    <property type="match status" value="1"/>
</dbReference>
<dbReference type="PANTHER" id="PTHR30572:SF4">
    <property type="entry name" value="ABC TRANSPORTER PERMEASE YTRF"/>
    <property type="match status" value="1"/>
</dbReference>
<accession>A0A0D6DZ64</accession>
<name>A0A0D6DZ64_9LACT</name>
<comment type="similarity">
    <text evidence="6">Belongs to the ABC-4 integral membrane protein family.</text>
</comment>
<organism evidence="10 11">
    <name type="scientific">Pseudolactococcus piscium MKFS47</name>
    <dbReference type="NCBI Taxonomy" id="297352"/>
    <lineage>
        <taxon>Bacteria</taxon>
        <taxon>Bacillati</taxon>
        <taxon>Bacillota</taxon>
        <taxon>Bacilli</taxon>
        <taxon>Lactobacillales</taxon>
        <taxon>Streptococcaceae</taxon>
        <taxon>Pseudolactococcus</taxon>
    </lineage>
</organism>
<evidence type="ECO:0000259" key="8">
    <source>
        <dbReference type="Pfam" id="PF02687"/>
    </source>
</evidence>
<dbReference type="RefSeq" id="WP_047916233.1">
    <property type="nucleotide sequence ID" value="NZ_LN774769.1"/>
</dbReference>
<dbReference type="AlphaFoldDB" id="A0A0D6DZ64"/>
<evidence type="ECO:0000256" key="1">
    <source>
        <dbReference type="ARBA" id="ARBA00004651"/>
    </source>
</evidence>
<evidence type="ECO:0000256" key="7">
    <source>
        <dbReference type="SAM" id="Phobius"/>
    </source>
</evidence>
<dbReference type="Proteomes" id="UP000033166">
    <property type="component" value="Chromosome I"/>
</dbReference>
<dbReference type="InterPro" id="IPR003838">
    <property type="entry name" value="ABC3_permease_C"/>
</dbReference>
<dbReference type="HOGENOM" id="CLU_000604_8_0_9"/>
<feature type="transmembrane region" description="Helical" evidence="7">
    <location>
        <begin position="363"/>
        <end position="382"/>
    </location>
</feature>
<dbReference type="InterPro" id="IPR025857">
    <property type="entry name" value="MacB_PCD"/>
</dbReference>
<evidence type="ECO:0000313" key="10">
    <source>
        <dbReference type="EMBL" id="CEN29237.1"/>
    </source>
</evidence>
<evidence type="ECO:0000256" key="5">
    <source>
        <dbReference type="ARBA" id="ARBA00023136"/>
    </source>
</evidence>
<sequence>MKISEVITNAYQALRQNTRRSLLTMIGIIIGISSVITILSLGRGFEMYTVRNLTTSNDKQVSVDIMFNPTDLTQFANSKMSYFSDVDLNFVRQVEGVNKVEYVKQSDNLLSVELNVRNKKITKSLGFSNFGVDKIEFGRQFRSEENNGHQKVVLISKDTAKDINQDLTKVIGTGIDIKGELYQVVGIYMGGSEGLFDTTPDIKVSKKTYQYYENNRDRPMQIKVIVTKDFKPSNVAKNVIKKLNNIGSSRNFGKYETFDMGALTDGIGKVLKMLTYFISGIAGISLFIAGVGVMNMMYTSVSERTKEIGVRRSVGARRRDIRNQFLAEGLMLTVSSGIIGYILGYLIALIISIMLPFRVSPDFFTISLTIIVTLIIGLVFSITPANMASKKDLVEILR</sequence>
<reference evidence="11" key="1">
    <citation type="submission" date="2015-01" db="EMBL/GenBank/DDBJ databases">
        <authorList>
            <person name="Andreevskaya M."/>
        </authorList>
    </citation>
    <scope>NUCLEOTIDE SEQUENCE [LARGE SCALE GENOMIC DNA]</scope>
    <source>
        <strain evidence="11">MKFS47</strain>
    </source>
</reference>
<gene>
    <name evidence="10" type="primary">yknZ</name>
    <name evidence="10" type="ORF">LACPI_2037</name>
</gene>
<evidence type="ECO:0000256" key="2">
    <source>
        <dbReference type="ARBA" id="ARBA00022475"/>
    </source>
</evidence>
<keyword evidence="4 7" id="KW-1133">Transmembrane helix</keyword>
<keyword evidence="5 7" id="KW-0472">Membrane</keyword>
<evidence type="ECO:0000256" key="4">
    <source>
        <dbReference type="ARBA" id="ARBA00022989"/>
    </source>
</evidence>
<dbReference type="Pfam" id="PF02687">
    <property type="entry name" value="FtsX"/>
    <property type="match status" value="1"/>
</dbReference>
<feature type="domain" description="ABC3 transporter permease C-terminal" evidence="8">
    <location>
        <begin position="281"/>
        <end position="392"/>
    </location>
</feature>
<evidence type="ECO:0000313" key="11">
    <source>
        <dbReference type="Proteomes" id="UP000033166"/>
    </source>
</evidence>
<dbReference type="EMBL" id="LN774769">
    <property type="protein sequence ID" value="CEN29237.1"/>
    <property type="molecule type" value="Genomic_DNA"/>
</dbReference>
<feature type="transmembrane region" description="Helical" evidence="7">
    <location>
        <begin position="325"/>
        <end position="357"/>
    </location>
</feature>
<comment type="subcellular location">
    <subcellularLocation>
        <location evidence="1">Cell membrane</location>
        <topology evidence="1">Multi-pass membrane protein</topology>
    </subcellularLocation>
</comment>
<keyword evidence="2" id="KW-1003">Cell membrane</keyword>
<evidence type="ECO:0000259" key="9">
    <source>
        <dbReference type="Pfam" id="PF12704"/>
    </source>
</evidence>
<dbReference type="Pfam" id="PF12704">
    <property type="entry name" value="MacB_PCD"/>
    <property type="match status" value="1"/>
</dbReference>
<dbReference type="GO" id="GO:0022857">
    <property type="term" value="F:transmembrane transporter activity"/>
    <property type="evidence" value="ECO:0007669"/>
    <property type="project" value="TreeGrafter"/>
</dbReference>
<feature type="transmembrane region" description="Helical" evidence="7">
    <location>
        <begin position="21"/>
        <end position="42"/>
    </location>
</feature>
<dbReference type="GO" id="GO:0005886">
    <property type="term" value="C:plasma membrane"/>
    <property type="evidence" value="ECO:0007669"/>
    <property type="project" value="UniProtKB-SubCell"/>
</dbReference>
<dbReference type="InterPro" id="IPR050250">
    <property type="entry name" value="Macrolide_Exporter_MacB"/>
</dbReference>
<feature type="transmembrane region" description="Helical" evidence="7">
    <location>
        <begin position="273"/>
        <end position="298"/>
    </location>
</feature>
<dbReference type="KEGG" id="lpk:LACPI_2037"/>